<dbReference type="Proteomes" id="UP000887579">
    <property type="component" value="Unplaced"/>
</dbReference>
<name>A0AC34FFU7_9BILA</name>
<accession>A0AC34FFU7</accession>
<dbReference type="WBParaSite" id="ES5_v2.g15676.t1">
    <property type="protein sequence ID" value="ES5_v2.g15676.t1"/>
    <property type="gene ID" value="ES5_v2.g15676"/>
</dbReference>
<reference evidence="2" key="1">
    <citation type="submission" date="2022-11" db="UniProtKB">
        <authorList>
            <consortium name="WormBaseParasite"/>
        </authorList>
    </citation>
    <scope>IDENTIFICATION</scope>
</reference>
<evidence type="ECO:0000313" key="2">
    <source>
        <dbReference type="WBParaSite" id="ES5_v2.g15676.t1"/>
    </source>
</evidence>
<proteinExistence type="predicted"/>
<protein>
    <submittedName>
        <fullName evidence="2">Uncharacterized protein</fullName>
    </submittedName>
</protein>
<organism evidence="1 2">
    <name type="scientific">Panagrolaimus sp. ES5</name>
    <dbReference type="NCBI Taxonomy" id="591445"/>
    <lineage>
        <taxon>Eukaryota</taxon>
        <taxon>Metazoa</taxon>
        <taxon>Ecdysozoa</taxon>
        <taxon>Nematoda</taxon>
        <taxon>Chromadorea</taxon>
        <taxon>Rhabditida</taxon>
        <taxon>Tylenchina</taxon>
        <taxon>Panagrolaimomorpha</taxon>
        <taxon>Panagrolaimoidea</taxon>
        <taxon>Panagrolaimidae</taxon>
        <taxon>Panagrolaimus</taxon>
    </lineage>
</organism>
<evidence type="ECO:0000313" key="1">
    <source>
        <dbReference type="Proteomes" id="UP000887579"/>
    </source>
</evidence>
<sequence length="126" mass="13511">MMADEKTSEWASLLPRVQLAKNSRFHSGIKLSPFEAMFGRKVSQIGNNHSDDVDDDAEASGSDEVDGDETISPDDTESAEDAGGSSSNAVEVEGKEVHAADTQNVKIRNANVEEKEDCAIQDAITV</sequence>